<keyword evidence="5" id="KW-0687">Ribonucleoprotein</keyword>
<dbReference type="EMBL" id="KN882047">
    <property type="protein sequence ID" value="KIY45671.1"/>
    <property type="molecule type" value="Genomic_DNA"/>
</dbReference>
<accession>A0A0D7A6X9</accession>
<evidence type="ECO:0000313" key="9">
    <source>
        <dbReference type="Proteomes" id="UP000054144"/>
    </source>
</evidence>
<dbReference type="InterPro" id="IPR013219">
    <property type="entry name" value="Ribosomal_mS33"/>
</dbReference>
<comment type="subcellular location">
    <subcellularLocation>
        <location evidence="1">Mitochondrion</location>
    </subcellularLocation>
</comment>
<evidence type="ECO:0000256" key="4">
    <source>
        <dbReference type="ARBA" id="ARBA00023128"/>
    </source>
</evidence>
<evidence type="ECO:0000256" key="1">
    <source>
        <dbReference type="ARBA" id="ARBA00004173"/>
    </source>
</evidence>
<dbReference type="GO" id="GO:0005739">
    <property type="term" value="C:mitochondrion"/>
    <property type="evidence" value="ECO:0007669"/>
    <property type="project" value="UniProtKB-SubCell"/>
</dbReference>
<gene>
    <name evidence="8" type="ORF">FISHEDRAFT_49151</name>
</gene>
<dbReference type="OrthoDB" id="2257454at2759"/>
<keyword evidence="9" id="KW-1185">Reference proteome</keyword>
<evidence type="ECO:0000256" key="5">
    <source>
        <dbReference type="ARBA" id="ARBA00023274"/>
    </source>
</evidence>
<proteinExistence type="inferred from homology"/>
<keyword evidence="3" id="KW-0689">Ribosomal protein</keyword>
<dbReference type="Proteomes" id="UP000054144">
    <property type="component" value="Unassembled WGS sequence"/>
</dbReference>
<sequence>MDILKLQSLRKLVQPARTQQLRRLRCDVFQTTYNPTGLRTGAKYLKKRLRGPSMVEYYPELFDLMKIRRQYPVLELMGQHESERFCDVEERKSRGKGTPKKNKKGASIIF</sequence>
<feature type="compositionally biased region" description="Basic residues" evidence="7">
    <location>
        <begin position="93"/>
        <end position="104"/>
    </location>
</feature>
<organism evidence="8 9">
    <name type="scientific">Fistulina hepatica ATCC 64428</name>
    <dbReference type="NCBI Taxonomy" id="1128425"/>
    <lineage>
        <taxon>Eukaryota</taxon>
        <taxon>Fungi</taxon>
        <taxon>Dikarya</taxon>
        <taxon>Basidiomycota</taxon>
        <taxon>Agaricomycotina</taxon>
        <taxon>Agaricomycetes</taxon>
        <taxon>Agaricomycetidae</taxon>
        <taxon>Agaricales</taxon>
        <taxon>Fistulinaceae</taxon>
        <taxon>Fistulina</taxon>
    </lineage>
</organism>
<evidence type="ECO:0000256" key="2">
    <source>
        <dbReference type="ARBA" id="ARBA00008970"/>
    </source>
</evidence>
<dbReference type="AlphaFoldDB" id="A0A0D7A6X9"/>
<evidence type="ECO:0000256" key="6">
    <source>
        <dbReference type="ARBA" id="ARBA00035132"/>
    </source>
</evidence>
<dbReference type="PANTHER" id="PTHR13362:SF2">
    <property type="entry name" value="SMALL RIBOSOMAL SUBUNIT PROTEIN MS33"/>
    <property type="match status" value="1"/>
</dbReference>
<keyword evidence="4" id="KW-0496">Mitochondrion</keyword>
<protein>
    <recommendedName>
        <fullName evidence="6">Small ribosomal subunit protein mS33</fullName>
    </recommendedName>
</protein>
<evidence type="ECO:0000256" key="7">
    <source>
        <dbReference type="SAM" id="MobiDB-lite"/>
    </source>
</evidence>
<name>A0A0D7A6X9_9AGAR</name>
<evidence type="ECO:0000313" key="8">
    <source>
        <dbReference type="EMBL" id="KIY45671.1"/>
    </source>
</evidence>
<evidence type="ECO:0000256" key="3">
    <source>
        <dbReference type="ARBA" id="ARBA00022980"/>
    </source>
</evidence>
<dbReference type="GO" id="GO:0005840">
    <property type="term" value="C:ribosome"/>
    <property type="evidence" value="ECO:0007669"/>
    <property type="project" value="UniProtKB-KW"/>
</dbReference>
<dbReference type="Pfam" id="PF08293">
    <property type="entry name" value="MRP-S33"/>
    <property type="match status" value="1"/>
</dbReference>
<dbReference type="GO" id="GO:1990904">
    <property type="term" value="C:ribonucleoprotein complex"/>
    <property type="evidence" value="ECO:0007669"/>
    <property type="project" value="UniProtKB-KW"/>
</dbReference>
<reference evidence="8 9" key="1">
    <citation type="journal article" date="2015" name="Fungal Genet. Biol.">
        <title>Evolution of novel wood decay mechanisms in Agaricales revealed by the genome sequences of Fistulina hepatica and Cylindrobasidium torrendii.</title>
        <authorList>
            <person name="Floudas D."/>
            <person name="Held B.W."/>
            <person name="Riley R."/>
            <person name="Nagy L.G."/>
            <person name="Koehler G."/>
            <person name="Ransdell A.S."/>
            <person name="Younus H."/>
            <person name="Chow J."/>
            <person name="Chiniquy J."/>
            <person name="Lipzen A."/>
            <person name="Tritt A."/>
            <person name="Sun H."/>
            <person name="Haridas S."/>
            <person name="LaButti K."/>
            <person name="Ohm R.A."/>
            <person name="Kues U."/>
            <person name="Blanchette R.A."/>
            <person name="Grigoriev I.V."/>
            <person name="Minto R.E."/>
            <person name="Hibbett D.S."/>
        </authorList>
    </citation>
    <scope>NUCLEOTIDE SEQUENCE [LARGE SCALE GENOMIC DNA]</scope>
    <source>
        <strain evidence="8 9">ATCC 64428</strain>
    </source>
</reference>
<comment type="similarity">
    <text evidence="2">Belongs to the mitochondrion-specific ribosomal protein mS33 family.</text>
</comment>
<feature type="region of interest" description="Disordered" evidence="7">
    <location>
        <begin position="88"/>
        <end position="110"/>
    </location>
</feature>
<dbReference type="PANTHER" id="PTHR13362">
    <property type="entry name" value="MITOCHONDRIAL RIBOSOMAL PROTEIN S33"/>
    <property type="match status" value="1"/>
</dbReference>